<dbReference type="AlphaFoldDB" id="A0AAE0ZVU4"/>
<feature type="compositionally biased region" description="Low complexity" evidence="1">
    <location>
        <begin position="198"/>
        <end position="210"/>
    </location>
</feature>
<proteinExistence type="predicted"/>
<evidence type="ECO:0000313" key="2">
    <source>
        <dbReference type="EMBL" id="KAK3775811.1"/>
    </source>
</evidence>
<feature type="compositionally biased region" description="Polar residues" evidence="1">
    <location>
        <begin position="186"/>
        <end position="196"/>
    </location>
</feature>
<comment type="caution">
    <text evidence="2">The sequence shown here is derived from an EMBL/GenBank/DDBJ whole genome shotgun (WGS) entry which is preliminary data.</text>
</comment>
<organism evidence="2 3">
    <name type="scientific">Elysia crispata</name>
    <name type="common">lettuce slug</name>
    <dbReference type="NCBI Taxonomy" id="231223"/>
    <lineage>
        <taxon>Eukaryota</taxon>
        <taxon>Metazoa</taxon>
        <taxon>Spiralia</taxon>
        <taxon>Lophotrochozoa</taxon>
        <taxon>Mollusca</taxon>
        <taxon>Gastropoda</taxon>
        <taxon>Heterobranchia</taxon>
        <taxon>Euthyneura</taxon>
        <taxon>Panpulmonata</taxon>
        <taxon>Sacoglossa</taxon>
        <taxon>Placobranchoidea</taxon>
        <taxon>Plakobranchidae</taxon>
        <taxon>Elysia</taxon>
    </lineage>
</organism>
<dbReference type="Proteomes" id="UP001283361">
    <property type="component" value="Unassembled WGS sequence"/>
</dbReference>
<gene>
    <name evidence="2" type="ORF">RRG08_002357</name>
</gene>
<keyword evidence="3" id="KW-1185">Reference proteome</keyword>
<sequence length="210" mass="23191">MAASMNKSVFIAKQKWLQDLKNEYVLKLENFLKDVETSMQSQNKDRANENFETAVDFLTQPFPDVQNLRANPVDDVLILKQEVSKVSKKLDSVKTKFESFQAQTAIRLNKIYTRLDETNEHVGSLKKLQKIFKSKIETVASVVAITTSHTAMTATFPSLGTTPKLTVSTLAPVVLKSPKVMPTAAASPSTPYSGATSGSGRLYGSSRSLW</sequence>
<evidence type="ECO:0000313" key="3">
    <source>
        <dbReference type="Proteomes" id="UP001283361"/>
    </source>
</evidence>
<reference evidence="2" key="1">
    <citation type="journal article" date="2023" name="G3 (Bethesda)">
        <title>A reference genome for the long-term kleptoplast-retaining sea slug Elysia crispata morphotype clarki.</title>
        <authorList>
            <person name="Eastman K.E."/>
            <person name="Pendleton A.L."/>
            <person name="Shaikh M.A."/>
            <person name="Suttiyut T."/>
            <person name="Ogas R."/>
            <person name="Tomko P."/>
            <person name="Gavelis G."/>
            <person name="Widhalm J.R."/>
            <person name="Wisecaver J.H."/>
        </authorList>
    </citation>
    <scope>NUCLEOTIDE SEQUENCE</scope>
    <source>
        <strain evidence="2">ECLA1</strain>
    </source>
</reference>
<accession>A0AAE0ZVU4</accession>
<protein>
    <submittedName>
        <fullName evidence="2">Uncharacterized protein</fullName>
    </submittedName>
</protein>
<name>A0AAE0ZVU4_9GAST</name>
<dbReference type="EMBL" id="JAWDGP010003269">
    <property type="protein sequence ID" value="KAK3775811.1"/>
    <property type="molecule type" value="Genomic_DNA"/>
</dbReference>
<feature type="region of interest" description="Disordered" evidence="1">
    <location>
        <begin position="182"/>
        <end position="210"/>
    </location>
</feature>
<evidence type="ECO:0000256" key="1">
    <source>
        <dbReference type="SAM" id="MobiDB-lite"/>
    </source>
</evidence>